<dbReference type="EMBL" id="FRAP01000012">
    <property type="protein sequence ID" value="SHK81009.1"/>
    <property type="molecule type" value="Genomic_DNA"/>
</dbReference>
<evidence type="ECO:0000313" key="1">
    <source>
        <dbReference type="EMBL" id="SHK81009.1"/>
    </source>
</evidence>
<dbReference type="Gene3D" id="3.30.70.100">
    <property type="match status" value="1"/>
</dbReference>
<evidence type="ECO:0000313" key="2">
    <source>
        <dbReference type="Proteomes" id="UP000184363"/>
    </source>
</evidence>
<protein>
    <recommendedName>
        <fullName evidence="3">Antibiotic biosynthesis monooxygenase</fullName>
    </recommendedName>
</protein>
<dbReference type="InterPro" id="IPR011008">
    <property type="entry name" value="Dimeric_a/b-barrel"/>
</dbReference>
<keyword evidence="2" id="KW-1185">Reference proteome</keyword>
<name>A0A1M6VHS4_PSETH</name>
<sequence length="62" mass="7029">MEGGDEYVVLADYADQAAGEAHVRSEHAQWFFGRLPAVVARAPRIVHQELPPGWTGWRWPRS</sequence>
<proteinExistence type="predicted"/>
<dbReference type="SUPFAM" id="SSF54909">
    <property type="entry name" value="Dimeric alpha+beta barrel"/>
    <property type="match status" value="1"/>
</dbReference>
<reference evidence="1 2" key="1">
    <citation type="submission" date="2016-11" db="EMBL/GenBank/DDBJ databases">
        <authorList>
            <person name="Jaros S."/>
            <person name="Januszkiewicz K."/>
            <person name="Wedrychowicz H."/>
        </authorList>
    </citation>
    <scope>NUCLEOTIDE SEQUENCE [LARGE SCALE GENOMIC DNA]</scope>
    <source>
        <strain evidence="1 2">DSM 43832</strain>
    </source>
</reference>
<dbReference type="AlphaFoldDB" id="A0A1M6VHS4"/>
<accession>A0A1M6VHS4</accession>
<evidence type="ECO:0008006" key="3">
    <source>
        <dbReference type="Google" id="ProtNLM"/>
    </source>
</evidence>
<organism evidence="1 2">
    <name type="scientific">Pseudonocardia thermophila</name>
    <dbReference type="NCBI Taxonomy" id="1848"/>
    <lineage>
        <taxon>Bacteria</taxon>
        <taxon>Bacillati</taxon>
        <taxon>Actinomycetota</taxon>
        <taxon>Actinomycetes</taxon>
        <taxon>Pseudonocardiales</taxon>
        <taxon>Pseudonocardiaceae</taxon>
        <taxon>Pseudonocardia</taxon>
    </lineage>
</organism>
<dbReference type="STRING" id="1848.SAMN05443637_112131"/>
<dbReference type="Proteomes" id="UP000184363">
    <property type="component" value="Unassembled WGS sequence"/>
</dbReference>
<gene>
    <name evidence="1" type="ORF">SAMN05443637_112131</name>
</gene>